<reference evidence="2" key="1">
    <citation type="journal article" date="2019" name="Int. J. Syst. Evol. Microbiol.">
        <title>The Global Catalogue of Microorganisms (GCM) 10K type strain sequencing project: providing services to taxonomists for standard genome sequencing and annotation.</title>
        <authorList>
            <consortium name="The Broad Institute Genomics Platform"/>
            <consortium name="The Broad Institute Genome Sequencing Center for Infectious Disease"/>
            <person name="Wu L."/>
            <person name="Ma J."/>
        </authorList>
    </citation>
    <scope>NUCLEOTIDE SEQUENCE [LARGE SCALE GENOMIC DNA]</scope>
    <source>
        <strain evidence="2">CCUG 53903</strain>
    </source>
</reference>
<evidence type="ECO:0000313" key="1">
    <source>
        <dbReference type="EMBL" id="MFC5826667.1"/>
    </source>
</evidence>
<dbReference type="InterPro" id="IPR029033">
    <property type="entry name" value="His_PPase_superfam"/>
</dbReference>
<dbReference type="InterPro" id="IPR050275">
    <property type="entry name" value="PGM_Phosphatase"/>
</dbReference>
<protein>
    <submittedName>
        <fullName evidence="1">Histidine phosphatase family protein</fullName>
    </submittedName>
</protein>
<dbReference type="InterPro" id="IPR013078">
    <property type="entry name" value="His_Pase_superF_clade-1"/>
</dbReference>
<dbReference type="Pfam" id="PF00300">
    <property type="entry name" value="His_Phos_1"/>
    <property type="match status" value="1"/>
</dbReference>
<evidence type="ECO:0000313" key="2">
    <source>
        <dbReference type="Proteomes" id="UP001596058"/>
    </source>
</evidence>
<dbReference type="Gene3D" id="3.40.50.1240">
    <property type="entry name" value="Phosphoglycerate mutase-like"/>
    <property type="match status" value="1"/>
</dbReference>
<dbReference type="CDD" id="cd07067">
    <property type="entry name" value="HP_PGM_like"/>
    <property type="match status" value="1"/>
</dbReference>
<dbReference type="SMART" id="SM00855">
    <property type="entry name" value="PGAM"/>
    <property type="match status" value="1"/>
</dbReference>
<accession>A0ABW1CMC7</accession>
<organism evidence="1 2">
    <name type="scientific">Nonomuraea insulae</name>
    <dbReference type="NCBI Taxonomy" id="1616787"/>
    <lineage>
        <taxon>Bacteria</taxon>
        <taxon>Bacillati</taxon>
        <taxon>Actinomycetota</taxon>
        <taxon>Actinomycetes</taxon>
        <taxon>Streptosporangiales</taxon>
        <taxon>Streptosporangiaceae</taxon>
        <taxon>Nonomuraea</taxon>
    </lineage>
</organism>
<dbReference type="PANTHER" id="PTHR48100">
    <property type="entry name" value="BROAD-SPECIFICITY PHOSPHATASE YOR283W-RELATED"/>
    <property type="match status" value="1"/>
</dbReference>
<keyword evidence="2" id="KW-1185">Reference proteome</keyword>
<proteinExistence type="predicted"/>
<dbReference type="SUPFAM" id="SSF53254">
    <property type="entry name" value="Phosphoglycerate mutase-like"/>
    <property type="match status" value="1"/>
</dbReference>
<name>A0ABW1CMC7_9ACTN</name>
<dbReference type="PANTHER" id="PTHR48100:SF1">
    <property type="entry name" value="HISTIDINE PHOSPHATASE FAMILY PROTEIN-RELATED"/>
    <property type="match status" value="1"/>
</dbReference>
<dbReference type="EMBL" id="JBHSPA010000027">
    <property type="protein sequence ID" value="MFC5826667.1"/>
    <property type="molecule type" value="Genomic_DNA"/>
</dbReference>
<gene>
    <name evidence="1" type="ORF">ACFPZ3_22590</name>
</gene>
<dbReference type="Proteomes" id="UP001596058">
    <property type="component" value="Unassembled WGS sequence"/>
</dbReference>
<dbReference type="RefSeq" id="WP_379516182.1">
    <property type="nucleotide sequence ID" value="NZ_JBHSPA010000027.1"/>
</dbReference>
<sequence>MSVRLLCLRHGESENVVAGASGALPSAELTERGRAQAASAAPGLRGISRVYASSAVRARQTGEIIARALGLGDVAVLSGLVEVGIGRFEGAKDASVRTRTAEVLRSWVVDGELGQAVGDGEDGHAVTGRVAGSLSAIAVANPGRTVAVVGHVASLTTGLSSLCGLGGRVWGAPLPYAVPFLVEWDGRSWHCAAWPGECPV</sequence>
<comment type="caution">
    <text evidence="1">The sequence shown here is derived from an EMBL/GenBank/DDBJ whole genome shotgun (WGS) entry which is preliminary data.</text>
</comment>